<dbReference type="PANTHER" id="PTHR13946">
    <property type="entry name" value="DNA-DIRECTED RNA POLYMERASE I,II,III"/>
    <property type="match status" value="1"/>
</dbReference>
<evidence type="ECO:0000256" key="8">
    <source>
        <dbReference type="SAM" id="MobiDB-lite"/>
    </source>
</evidence>
<feature type="domain" description="DNA-directed RNA polymerase RBP11-like dimerisation" evidence="9">
    <location>
        <begin position="22"/>
        <end position="93"/>
    </location>
</feature>
<evidence type="ECO:0000256" key="6">
    <source>
        <dbReference type="ARBA" id="ARBA00025751"/>
    </source>
</evidence>
<comment type="caution">
    <text evidence="10">The sequence shown here is derived from an EMBL/GenBank/DDBJ whole genome shotgun (WGS) entry which is preliminary data.</text>
</comment>
<dbReference type="FunFam" id="3.30.1360.10:FF:000006">
    <property type="entry name" value="DNA-directed RNA polymerases I and III subunit RPAC2"/>
    <property type="match status" value="1"/>
</dbReference>
<dbReference type="Pfam" id="PF13656">
    <property type="entry name" value="RNA_pol_L_2"/>
    <property type="match status" value="1"/>
</dbReference>
<reference evidence="10 11" key="1">
    <citation type="journal article" date="2024" name="bioRxiv">
        <title>A reference genome for Trichogramma kaykai: A tiny desert-dwelling parasitoid wasp with competing sex-ratio distorters.</title>
        <authorList>
            <person name="Culotta J."/>
            <person name="Lindsey A.R."/>
        </authorList>
    </citation>
    <scope>NUCLEOTIDE SEQUENCE [LARGE SCALE GENOMIC DNA]</scope>
    <source>
        <strain evidence="10 11">KSX58</strain>
    </source>
</reference>
<gene>
    <name evidence="10" type="ORF">TKK_001275</name>
</gene>
<keyword evidence="5" id="KW-0539">Nucleus</keyword>
<evidence type="ECO:0000256" key="2">
    <source>
        <dbReference type="ARBA" id="ARBA00022079"/>
    </source>
</evidence>
<accession>A0ABD2XKM7</accession>
<dbReference type="Gene3D" id="3.30.1360.10">
    <property type="entry name" value="RNA polymerase, RBP11-like subunit"/>
    <property type="match status" value="1"/>
</dbReference>
<dbReference type="HAMAP" id="MF_00261">
    <property type="entry name" value="RNApol_arch_Rpo11"/>
    <property type="match status" value="1"/>
</dbReference>
<proteinExistence type="inferred from homology"/>
<dbReference type="AlphaFoldDB" id="A0ABD2XKM7"/>
<sequence length="111" mass="12454">MATPKKRLSQLAGDGSNDEKSATFVFQDEGHTLGNALRSIMVQYPEVEFCAYSVPHPSESQMHMRIQVKSGRAVDILRKGLEDLYRTCEHVSKTFDDAMGAFRGKVKMETN</sequence>
<comment type="subcellular location">
    <subcellularLocation>
        <location evidence="1">Nucleus</location>
    </subcellularLocation>
</comment>
<evidence type="ECO:0000256" key="4">
    <source>
        <dbReference type="ARBA" id="ARBA00023163"/>
    </source>
</evidence>
<dbReference type="PANTHER" id="PTHR13946:SF28">
    <property type="entry name" value="DNA-DIRECTED RNA POLYMERASES I AND III SUBUNIT RPAC2"/>
    <property type="match status" value="1"/>
</dbReference>
<evidence type="ECO:0000256" key="7">
    <source>
        <dbReference type="ARBA" id="ARBA00031757"/>
    </source>
</evidence>
<comment type="similarity">
    <text evidence="6">Belongs to the archaeal Rpo11/eukaryotic RPB11/RPC19 RNA polymerase subunit family.</text>
</comment>
<protein>
    <recommendedName>
        <fullName evidence="2">DNA-directed RNA polymerases I and III subunit RPAC2</fullName>
    </recommendedName>
    <alternativeName>
        <fullName evidence="7">DNA-directed RNA polymerase I subunit D</fullName>
    </alternativeName>
</protein>
<feature type="region of interest" description="Disordered" evidence="8">
    <location>
        <begin position="1"/>
        <end position="20"/>
    </location>
</feature>
<dbReference type="EMBL" id="JBJJXI010000019">
    <property type="protein sequence ID" value="KAL3405840.1"/>
    <property type="molecule type" value="Genomic_DNA"/>
</dbReference>
<dbReference type="InterPro" id="IPR036603">
    <property type="entry name" value="RBP11-like"/>
</dbReference>
<dbReference type="GO" id="GO:0005634">
    <property type="term" value="C:nucleus"/>
    <property type="evidence" value="ECO:0007669"/>
    <property type="project" value="UniProtKB-SubCell"/>
</dbReference>
<dbReference type="GO" id="GO:0000428">
    <property type="term" value="C:DNA-directed RNA polymerase complex"/>
    <property type="evidence" value="ECO:0007669"/>
    <property type="project" value="UniProtKB-KW"/>
</dbReference>
<dbReference type="InterPro" id="IPR022905">
    <property type="entry name" value="Rpo11-like"/>
</dbReference>
<dbReference type="InterPro" id="IPR009025">
    <property type="entry name" value="RBP11-like_dimer"/>
</dbReference>
<keyword evidence="4" id="KW-0804">Transcription</keyword>
<name>A0ABD2XKM7_9HYME</name>
<evidence type="ECO:0000259" key="9">
    <source>
        <dbReference type="Pfam" id="PF13656"/>
    </source>
</evidence>
<evidence type="ECO:0000256" key="5">
    <source>
        <dbReference type="ARBA" id="ARBA00023242"/>
    </source>
</evidence>
<evidence type="ECO:0000313" key="10">
    <source>
        <dbReference type="EMBL" id="KAL3405840.1"/>
    </source>
</evidence>
<dbReference type="SUPFAM" id="SSF55257">
    <property type="entry name" value="RBP11-like subunits of RNA polymerase"/>
    <property type="match status" value="1"/>
</dbReference>
<dbReference type="CDD" id="cd07029">
    <property type="entry name" value="RNAP_I_III_AC19"/>
    <property type="match status" value="1"/>
</dbReference>
<keyword evidence="3" id="KW-0240">DNA-directed RNA polymerase</keyword>
<evidence type="ECO:0000256" key="1">
    <source>
        <dbReference type="ARBA" id="ARBA00004123"/>
    </source>
</evidence>
<keyword evidence="11" id="KW-1185">Reference proteome</keyword>
<dbReference type="InterPro" id="IPR033898">
    <property type="entry name" value="RNAP_AC19"/>
</dbReference>
<dbReference type="Proteomes" id="UP001627154">
    <property type="component" value="Unassembled WGS sequence"/>
</dbReference>
<organism evidence="10 11">
    <name type="scientific">Trichogramma kaykai</name>
    <dbReference type="NCBI Taxonomy" id="54128"/>
    <lineage>
        <taxon>Eukaryota</taxon>
        <taxon>Metazoa</taxon>
        <taxon>Ecdysozoa</taxon>
        <taxon>Arthropoda</taxon>
        <taxon>Hexapoda</taxon>
        <taxon>Insecta</taxon>
        <taxon>Pterygota</taxon>
        <taxon>Neoptera</taxon>
        <taxon>Endopterygota</taxon>
        <taxon>Hymenoptera</taxon>
        <taxon>Apocrita</taxon>
        <taxon>Proctotrupomorpha</taxon>
        <taxon>Chalcidoidea</taxon>
        <taxon>Trichogrammatidae</taxon>
        <taxon>Trichogramma</taxon>
    </lineage>
</organism>
<evidence type="ECO:0000256" key="3">
    <source>
        <dbReference type="ARBA" id="ARBA00022478"/>
    </source>
</evidence>
<evidence type="ECO:0000313" key="11">
    <source>
        <dbReference type="Proteomes" id="UP001627154"/>
    </source>
</evidence>